<evidence type="ECO:0000256" key="2">
    <source>
        <dbReference type="ARBA" id="ARBA00004606"/>
    </source>
</evidence>
<evidence type="ECO:0000256" key="11">
    <source>
        <dbReference type="ARBA" id="ARBA00022729"/>
    </source>
</evidence>
<evidence type="ECO:0000256" key="12">
    <source>
        <dbReference type="ARBA" id="ARBA00022801"/>
    </source>
</evidence>
<dbReference type="PANTHER" id="PTHR11533">
    <property type="entry name" value="PROTEASE M1 ZINC METALLOPROTEASE"/>
    <property type="match status" value="1"/>
</dbReference>
<feature type="binding site" evidence="22">
    <location>
        <position position="341"/>
    </location>
    <ligand>
        <name>Zn(2+)</name>
        <dbReference type="ChEBI" id="CHEBI:29105"/>
        <note>catalytic</note>
    </ligand>
</feature>
<keyword evidence="13 22" id="KW-0862">Zinc</keyword>
<dbReference type="PANTHER" id="PTHR11533:SF253">
    <property type="entry name" value="AMINOPEPTIDASE-RELATED"/>
    <property type="match status" value="1"/>
</dbReference>
<dbReference type="GO" id="GO:0098552">
    <property type="term" value="C:side of membrane"/>
    <property type="evidence" value="ECO:0007669"/>
    <property type="project" value="UniProtKB-KW"/>
</dbReference>
<evidence type="ECO:0000256" key="21">
    <source>
        <dbReference type="PIRSR" id="PIRSR634016-1"/>
    </source>
</evidence>
<name>A0A3B0K8I3_DROGU</name>
<dbReference type="InterPro" id="IPR014782">
    <property type="entry name" value="Peptidase_M1_dom"/>
</dbReference>
<evidence type="ECO:0000256" key="18">
    <source>
        <dbReference type="ARBA" id="ARBA00023157"/>
    </source>
</evidence>
<dbReference type="InterPro" id="IPR050344">
    <property type="entry name" value="Peptidase_M1_aminopeptidases"/>
</dbReference>
<feature type="binding site" evidence="22">
    <location>
        <position position="337"/>
    </location>
    <ligand>
        <name>Zn(2+)</name>
        <dbReference type="ChEBI" id="CHEBI:29105"/>
        <note>catalytic</note>
    </ligand>
</feature>
<evidence type="ECO:0000256" key="7">
    <source>
        <dbReference type="ARBA" id="ARBA00022622"/>
    </source>
</evidence>
<dbReference type="OrthoDB" id="510539at2759"/>
<comment type="similarity">
    <text evidence="4 24">Belongs to the peptidase M1 family.</text>
</comment>
<evidence type="ECO:0000256" key="15">
    <source>
        <dbReference type="ARBA" id="ARBA00022989"/>
    </source>
</evidence>
<gene>
    <name evidence="29" type="ORF">DGUA_6G006343</name>
</gene>
<evidence type="ECO:0000256" key="4">
    <source>
        <dbReference type="ARBA" id="ARBA00010136"/>
    </source>
</evidence>
<dbReference type="GO" id="GO:0008270">
    <property type="term" value="F:zinc ion binding"/>
    <property type="evidence" value="ECO:0007669"/>
    <property type="project" value="UniProtKB-UniRule"/>
</dbReference>
<dbReference type="GO" id="GO:0005737">
    <property type="term" value="C:cytoplasm"/>
    <property type="evidence" value="ECO:0007669"/>
    <property type="project" value="TreeGrafter"/>
</dbReference>
<dbReference type="GO" id="GO:0070006">
    <property type="term" value="F:metalloaminopeptidase activity"/>
    <property type="evidence" value="ECO:0007669"/>
    <property type="project" value="TreeGrafter"/>
</dbReference>
<dbReference type="FunFam" id="1.10.390.10:FF:000013">
    <property type="entry name" value="Aminopeptidase N"/>
    <property type="match status" value="1"/>
</dbReference>
<keyword evidence="18" id="KW-1015">Disulfide bond</keyword>
<evidence type="ECO:0000256" key="14">
    <source>
        <dbReference type="ARBA" id="ARBA00022968"/>
    </source>
</evidence>
<evidence type="ECO:0000256" key="25">
    <source>
        <dbReference type="SAM" id="SignalP"/>
    </source>
</evidence>
<keyword evidence="16 24" id="KW-0482">Metalloprotease</keyword>
<keyword evidence="12 24" id="KW-0378">Hydrolase</keyword>
<keyword evidence="19" id="KW-0325">Glycoprotein</keyword>
<feature type="domain" description="Peptidase M1 membrane alanine aminopeptidase" evidence="26">
    <location>
        <begin position="274"/>
        <end position="490"/>
    </location>
</feature>
<evidence type="ECO:0000256" key="3">
    <source>
        <dbReference type="ARBA" id="ARBA00004609"/>
    </source>
</evidence>
<dbReference type="CDD" id="cd09601">
    <property type="entry name" value="M1_APN-Q_like"/>
    <property type="match status" value="1"/>
</dbReference>
<dbReference type="EMBL" id="OUUW01000005">
    <property type="protein sequence ID" value="SPP81331.1"/>
    <property type="molecule type" value="Genomic_DNA"/>
</dbReference>
<dbReference type="Pfam" id="PF11838">
    <property type="entry name" value="ERAP1_C"/>
    <property type="match status" value="1"/>
</dbReference>
<dbReference type="OMA" id="IMRRTAH"/>
<dbReference type="InterPro" id="IPR042097">
    <property type="entry name" value="Aminopeptidase_N-like_N_sf"/>
</dbReference>
<dbReference type="GO" id="GO:0016285">
    <property type="term" value="F:alanyl aminopeptidase activity"/>
    <property type="evidence" value="ECO:0007669"/>
    <property type="project" value="UniProtKB-EC"/>
</dbReference>
<dbReference type="FunFam" id="2.60.40.1910:FF:000008">
    <property type="entry name" value="Aminopeptidase"/>
    <property type="match status" value="1"/>
</dbReference>
<dbReference type="Proteomes" id="UP000268350">
    <property type="component" value="Unassembled WGS sequence"/>
</dbReference>
<evidence type="ECO:0000313" key="30">
    <source>
        <dbReference type="Proteomes" id="UP000268350"/>
    </source>
</evidence>
<evidence type="ECO:0000259" key="28">
    <source>
        <dbReference type="Pfam" id="PF17900"/>
    </source>
</evidence>
<keyword evidence="30" id="KW-1185">Reference proteome</keyword>
<dbReference type="InterPro" id="IPR045357">
    <property type="entry name" value="Aminopeptidase_N-like_N"/>
</dbReference>
<sequence>MPGHLHSLLCVGLFCLSLCRAEYTHPRLPRALKPLSYNLKIVSHLHGPKKFTFEGEVHIQMVTRFETDNVTLHAGNITIHESQNKLIALDGNDTAFELDGTGEVPELQYYMLFLTAKLVPDVVYELRLAFSGDIIEGGDGYYWNKYQDRENDTRYLTATQFQPTLARDVFPCFDEPQLKANFTITLGHDKAYHSLSNMPVKQITPHPELHKYVWTEFQESVPMPTYLVAFSVNDFDHTTTVKSDSGFEFRSWARHDRNSTTLRAMVYGNVIGFKVLQILEKLFGINYALPKMDQMAVPNYAGAMEHWGLVTYQESRIFSTAETTVSERHAIAEMVAHEMAHQWFGNLVTAKWWSDVWLNEGFASYIGCYALQELMPAHEPCEHTIVASLNTIFSTDANNNSRSFARSVMDGEEISATFDEFSYGKGGIVLRMLHHFLGTDTFKAGMRDYLQRFAYGNAGRKDLWAAFTRVAEENKNLPDNFSVATIMNTWTRQPGYPLINVTRNYNDGTANVTQQRFLQDQQEDTRQDCWWIPLSFTTSKRLDFMDTVPRHWFQCPSESDSVKDTNTDSDVLNIPLQISDKQWAIFNLRISGLYKVNYDRHNWELIVDTLNSEHYNKIHALNRGQLLDDSLNLAWVGYIGYDVALPLVKYLRRELEYSPWLMAMSNLQKLTHIMRRTVHYPSFRGLAQLITTPIYKHLGGLKDKKGLMLKQKMLKTQLVAWACANRVDRCIKDAIDLFLRWRSVNDPEKHNPIPLDMRSTVYCTAIAEGDEINWYFLWRRYSSPTDHHSRGMLLSALACTQRPWVALKFLDFIMRPNGVMPDEDVSAAVEAMTNQDVGFHIAKAYLMERFAGKLPKSRKTIINFTHLLIAVTRNIHTKSEAQSLAILIRNHMPEIQSEELVYKLRQAVSSMVGNVKWRARNAKKAASVLRKVMRLQEAEEGIRVDKYGG</sequence>
<keyword evidence="9" id="KW-0812">Transmembrane</keyword>
<keyword evidence="11 25" id="KW-0732">Signal</keyword>
<evidence type="ECO:0000313" key="29">
    <source>
        <dbReference type="EMBL" id="SPP81331.1"/>
    </source>
</evidence>
<evidence type="ECO:0000256" key="19">
    <source>
        <dbReference type="ARBA" id="ARBA00023180"/>
    </source>
</evidence>
<dbReference type="EC" id="3.4.11.-" evidence="24"/>
<dbReference type="InterPro" id="IPR001930">
    <property type="entry name" value="Peptidase_M1"/>
</dbReference>
<evidence type="ECO:0000259" key="26">
    <source>
        <dbReference type="Pfam" id="PF01433"/>
    </source>
</evidence>
<dbReference type="GO" id="GO:0043171">
    <property type="term" value="P:peptide catabolic process"/>
    <property type="evidence" value="ECO:0007669"/>
    <property type="project" value="TreeGrafter"/>
</dbReference>
<feature type="signal peptide" evidence="25">
    <location>
        <begin position="1"/>
        <end position="21"/>
    </location>
</feature>
<feature type="site" description="Transition state stabilizer" evidence="23">
    <location>
        <position position="423"/>
    </location>
</feature>
<dbReference type="GO" id="GO:0042277">
    <property type="term" value="F:peptide binding"/>
    <property type="evidence" value="ECO:0007669"/>
    <property type="project" value="TreeGrafter"/>
</dbReference>
<keyword evidence="10 22" id="KW-0479">Metal-binding</keyword>
<dbReference type="InterPro" id="IPR027268">
    <property type="entry name" value="Peptidase_M4/M1_CTD_sf"/>
</dbReference>
<keyword evidence="14" id="KW-0735">Signal-anchor</keyword>
<evidence type="ECO:0000256" key="9">
    <source>
        <dbReference type="ARBA" id="ARBA00022692"/>
    </source>
</evidence>
<keyword evidence="20" id="KW-0449">Lipoprotein</keyword>
<proteinExistence type="inferred from homology"/>
<evidence type="ECO:0000256" key="24">
    <source>
        <dbReference type="RuleBase" id="RU364040"/>
    </source>
</evidence>
<evidence type="ECO:0000256" key="16">
    <source>
        <dbReference type="ARBA" id="ARBA00023049"/>
    </source>
</evidence>
<evidence type="ECO:0000256" key="13">
    <source>
        <dbReference type="ARBA" id="ARBA00022833"/>
    </source>
</evidence>
<comment type="catalytic activity">
    <reaction evidence="1">
        <text>Release of an N-terminal amino acid, Xaa-|-Yaa- from a peptide, amide or arylamide. Xaa is preferably Ala, but may be most amino acids including Pro (slow action). When a terminal hydrophobic residue is followed by a prolyl residue, the two may be released as an intact Xaa-Pro dipeptide.</text>
        <dbReference type="EC" id="3.4.11.2"/>
    </reaction>
</comment>
<dbReference type="Pfam" id="PF17900">
    <property type="entry name" value="Peptidase_M1_N"/>
    <property type="match status" value="1"/>
</dbReference>
<evidence type="ECO:0000256" key="20">
    <source>
        <dbReference type="ARBA" id="ARBA00023288"/>
    </source>
</evidence>
<dbReference type="SUPFAM" id="SSF55486">
    <property type="entry name" value="Metalloproteases ('zincins'), catalytic domain"/>
    <property type="match status" value="1"/>
</dbReference>
<dbReference type="Gene3D" id="2.60.40.1730">
    <property type="entry name" value="tricorn interacting facor f3 domain"/>
    <property type="match status" value="1"/>
</dbReference>
<feature type="domain" description="ERAP1-like C-terminal" evidence="27">
    <location>
        <begin position="583"/>
        <end position="891"/>
    </location>
</feature>
<evidence type="ECO:0000256" key="22">
    <source>
        <dbReference type="PIRSR" id="PIRSR634016-3"/>
    </source>
</evidence>
<feature type="binding site" evidence="22">
    <location>
        <position position="360"/>
    </location>
    <ligand>
        <name>Zn(2+)</name>
        <dbReference type="ChEBI" id="CHEBI:29105"/>
        <note>catalytic</note>
    </ligand>
</feature>
<keyword evidence="8 24" id="KW-0645">Protease</keyword>
<keyword evidence="7" id="KW-0336">GPI-anchor</keyword>
<evidence type="ECO:0000256" key="23">
    <source>
        <dbReference type="PIRSR" id="PIRSR634016-4"/>
    </source>
</evidence>
<evidence type="ECO:0000256" key="6">
    <source>
        <dbReference type="ARBA" id="ARBA00022475"/>
    </source>
</evidence>
<dbReference type="SUPFAM" id="SSF63737">
    <property type="entry name" value="Leukotriene A4 hydrolase N-terminal domain"/>
    <property type="match status" value="1"/>
</dbReference>
<evidence type="ECO:0000256" key="5">
    <source>
        <dbReference type="ARBA" id="ARBA00022438"/>
    </source>
</evidence>
<dbReference type="FunFam" id="2.60.40.1730:FF:000012">
    <property type="entry name" value="Aminopeptidase N"/>
    <property type="match status" value="1"/>
</dbReference>
<feature type="domain" description="Aminopeptidase N-like N-terminal" evidence="28">
    <location>
        <begin position="33"/>
        <end position="227"/>
    </location>
</feature>
<keyword evidence="17" id="KW-0472">Membrane</keyword>
<feature type="chain" id="PRO_5017223714" description="Aminopeptidase" evidence="25">
    <location>
        <begin position="22"/>
        <end position="949"/>
    </location>
</feature>
<comment type="cofactor">
    <cofactor evidence="22 24">
        <name>Zn(2+)</name>
        <dbReference type="ChEBI" id="CHEBI:29105"/>
    </cofactor>
    <text evidence="22 24">Binds 1 zinc ion per subunit.</text>
</comment>
<dbReference type="Gene3D" id="1.25.50.20">
    <property type="match status" value="1"/>
</dbReference>
<accession>A0A3B0K8I3</accession>
<dbReference type="InterPro" id="IPR034016">
    <property type="entry name" value="M1_APN-typ"/>
</dbReference>
<dbReference type="GO" id="GO:0005615">
    <property type="term" value="C:extracellular space"/>
    <property type="evidence" value="ECO:0007669"/>
    <property type="project" value="TreeGrafter"/>
</dbReference>
<evidence type="ECO:0000259" key="27">
    <source>
        <dbReference type="Pfam" id="PF11838"/>
    </source>
</evidence>
<dbReference type="Pfam" id="PF01433">
    <property type="entry name" value="Peptidase_M1"/>
    <property type="match status" value="1"/>
</dbReference>
<keyword evidence="15" id="KW-1133">Transmembrane helix</keyword>
<comment type="subcellular location">
    <subcellularLocation>
        <location evidence="3">Cell membrane</location>
        <topology evidence="3">Lipid-anchor</topology>
        <topology evidence="3">GPI-anchor</topology>
    </subcellularLocation>
    <subcellularLocation>
        <location evidence="2">Membrane</location>
        <topology evidence="2">Single-pass type II membrane protein</topology>
    </subcellularLocation>
</comment>
<dbReference type="FunFam" id="1.25.50.20:FF:000001">
    <property type="entry name" value="Aminopeptidase"/>
    <property type="match status" value="1"/>
</dbReference>
<dbReference type="GO" id="GO:0006508">
    <property type="term" value="P:proteolysis"/>
    <property type="evidence" value="ECO:0007669"/>
    <property type="project" value="UniProtKB-KW"/>
</dbReference>
<evidence type="ECO:0000256" key="8">
    <source>
        <dbReference type="ARBA" id="ARBA00022670"/>
    </source>
</evidence>
<reference evidence="30" key="1">
    <citation type="submission" date="2018-01" db="EMBL/GenBank/DDBJ databases">
        <authorList>
            <person name="Alioto T."/>
            <person name="Alioto T."/>
        </authorList>
    </citation>
    <scope>NUCLEOTIDE SEQUENCE [LARGE SCALE GENOMIC DNA]</scope>
</reference>
<dbReference type="InterPro" id="IPR024571">
    <property type="entry name" value="ERAP1-like_C_dom"/>
</dbReference>
<keyword evidence="6" id="KW-1003">Cell membrane</keyword>
<organism evidence="29 30">
    <name type="scientific">Drosophila guanche</name>
    <name type="common">Fruit fly</name>
    <dbReference type="NCBI Taxonomy" id="7266"/>
    <lineage>
        <taxon>Eukaryota</taxon>
        <taxon>Metazoa</taxon>
        <taxon>Ecdysozoa</taxon>
        <taxon>Arthropoda</taxon>
        <taxon>Hexapoda</taxon>
        <taxon>Insecta</taxon>
        <taxon>Pterygota</taxon>
        <taxon>Neoptera</taxon>
        <taxon>Endopterygota</taxon>
        <taxon>Diptera</taxon>
        <taxon>Brachycera</taxon>
        <taxon>Muscomorpha</taxon>
        <taxon>Ephydroidea</taxon>
        <taxon>Drosophilidae</taxon>
        <taxon>Drosophila</taxon>
        <taxon>Sophophora</taxon>
    </lineage>
</organism>
<dbReference type="STRING" id="7266.A0A3B0K8I3"/>
<evidence type="ECO:0000256" key="1">
    <source>
        <dbReference type="ARBA" id="ARBA00000098"/>
    </source>
</evidence>
<dbReference type="PRINTS" id="PR00756">
    <property type="entry name" value="ALADIPTASE"/>
</dbReference>
<keyword evidence="5 24" id="KW-0031">Aminopeptidase</keyword>
<dbReference type="AlphaFoldDB" id="A0A3B0K8I3"/>
<dbReference type="Gene3D" id="1.10.390.10">
    <property type="entry name" value="Neutral Protease Domain 2"/>
    <property type="match status" value="1"/>
</dbReference>
<dbReference type="GO" id="GO:0005886">
    <property type="term" value="C:plasma membrane"/>
    <property type="evidence" value="ECO:0007669"/>
    <property type="project" value="UniProtKB-SubCell"/>
</dbReference>
<feature type="active site" description="Proton acceptor" evidence="21">
    <location>
        <position position="338"/>
    </location>
</feature>
<evidence type="ECO:0000256" key="17">
    <source>
        <dbReference type="ARBA" id="ARBA00023136"/>
    </source>
</evidence>
<evidence type="ECO:0000256" key="10">
    <source>
        <dbReference type="ARBA" id="ARBA00022723"/>
    </source>
</evidence>
<protein>
    <recommendedName>
        <fullName evidence="24">Aminopeptidase</fullName>
        <ecNumber evidence="24">3.4.11.-</ecNumber>
    </recommendedName>
</protein>
<dbReference type="Gene3D" id="2.60.40.1910">
    <property type="match status" value="1"/>
</dbReference>